<feature type="binding site" evidence="4">
    <location>
        <position position="91"/>
    </location>
    <ligand>
        <name>a divalent metal cation</name>
        <dbReference type="ChEBI" id="CHEBI:60240"/>
    </ligand>
</feature>
<dbReference type="EMBL" id="JBHSHT010000002">
    <property type="protein sequence ID" value="MFC4825213.1"/>
    <property type="molecule type" value="Genomic_DNA"/>
</dbReference>
<reference evidence="7 8" key="1">
    <citation type="journal article" date="2019" name="Int. J. Syst. Evol. Microbiol.">
        <title>The Global Catalogue of Microorganisms (GCM) 10K type strain sequencing project: providing services to taxonomists for standard genome sequencing and annotation.</title>
        <authorList>
            <consortium name="The Broad Institute Genomics Platform"/>
            <consortium name="The Broad Institute Genome Sequencing Center for Infectious Disease"/>
            <person name="Wu L."/>
            <person name="Ma J."/>
        </authorList>
    </citation>
    <scope>NUCLEOTIDE SEQUENCE [LARGE SCALE GENOMIC DNA]</scope>
    <source>
        <strain evidence="7 8">XZYJ18</strain>
    </source>
</reference>
<evidence type="ECO:0000256" key="4">
    <source>
        <dbReference type="HAMAP-Rule" id="MF_00060"/>
    </source>
</evidence>
<dbReference type="InterPro" id="IPR036523">
    <property type="entry name" value="SurE-like_sf"/>
</dbReference>
<comment type="catalytic activity">
    <reaction evidence="4">
        <text>a ribonucleoside 5'-phosphate + H2O = a ribonucleoside + phosphate</text>
        <dbReference type="Rhea" id="RHEA:12484"/>
        <dbReference type="ChEBI" id="CHEBI:15377"/>
        <dbReference type="ChEBI" id="CHEBI:18254"/>
        <dbReference type="ChEBI" id="CHEBI:43474"/>
        <dbReference type="ChEBI" id="CHEBI:58043"/>
        <dbReference type="EC" id="3.1.3.5"/>
    </reaction>
</comment>
<comment type="caution">
    <text evidence="7">The sequence shown here is derived from an EMBL/GenBank/DDBJ whole genome shotgun (WGS) entry which is preliminary data.</text>
</comment>
<protein>
    <recommendedName>
        <fullName evidence="4">5'-nucleotidase SurE</fullName>
        <ecNumber evidence="4">3.1.3.5</ecNumber>
    </recommendedName>
    <alternativeName>
        <fullName evidence="4">Nucleoside 5'-monophosphate phosphohydrolase</fullName>
    </alternativeName>
</protein>
<dbReference type="AlphaFoldDB" id="A0ABD5Q3F4"/>
<dbReference type="GeneID" id="73044075"/>
<feature type="region of interest" description="Disordered" evidence="5">
    <location>
        <begin position="252"/>
        <end position="271"/>
    </location>
</feature>
<proteinExistence type="inferred from homology"/>
<keyword evidence="8" id="KW-1185">Reference proteome</keyword>
<keyword evidence="4" id="KW-0963">Cytoplasm</keyword>
<accession>A0ABD5Q3F4</accession>
<dbReference type="PANTHER" id="PTHR30457">
    <property type="entry name" value="5'-NUCLEOTIDASE SURE"/>
    <property type="match status" value="1"/>
</dbReference>
<dbReference type="GO" id="GO:0046872">
    <property type="term" value="F:metal ion binding"/>
    <property type="evidence" value="ECO:0007669"/>
    <property type="project" value="UniProtKB-UniRule"/>
</dbReference>
<keyword evidence="2 4" id="KW-0479">Metal-binding</keyword>
<feature type="binding site" evidence="4">
    <location>
        <position position="13"/>
    </location>
    <ligand>
        <name>a divalent metal cation</name>
        <dbReference type="ChEBI" id="CHEBI:60240"/>
    </ligand>
</feature>
<dbReference type="GO" id="GO:0005737">
    <property type="term" value="C:cytoplasm"/>
    <property type="evidence" value="ECO:0007669"/>
    <property type="project" value="UniProtKB-SubCell"/>
</dbReference>
<evidence type="ECO:0000313" key="7">
    <source>
        <dbReference type="EMBL" id="MFC4825213.1"/>
    </source>
</evidence>
<keyword evidence="3 4" id="KW-0378">Hydrolase</keyword>
<evidence type="ECO:0000313" key="8">
    <source>
        <dbReference type="Proteomes" id="UP001595945"/>
    </source>
</evidence>
<dbReference type="InterPro" id="IPR030048">
    <property type="entry name" value="SurE"/>
</dbReference>
<evidence type="ECO:0000256" key="1">
    <source>
        <dbReference type="ARBA" id="ARBA00011062"/>
    </source>
</evidence>
<evidence type="ECO:0000256" key="2">
    <source>
        <dbReference type="ARBA" id="ARBA00022723"/>
    </source>
</evidence>
<feature type="binding site" evidence="4">
    <location>
        <position position="12"/>
    </location>
    <ligand>
        <name>a divalent metal cation</name>
        <dbReference type="ChEBI" id="CHEBI:60240"/>
    </ligand>
</feature>
<dbReference type="Gene3D" id="3.40.1210.10">
    <property type="entry name" value="Survival protein SurE-like phosphatase/nucleotidase"/>
    <property type="match status" value="1"/>
</dbReference>
<feature type="domain" description="Survival protein SurE-like phosphatase/nucleotidase" evidence="6">
    <location>
        <begin position="7"/>
        <end position="174"/>
    </location>
</feature>
<evidence type="ECO:0000256" key="5">
    <source>
        <dbReference type="SAM" id="MobiDB-lite"/>
    </source>
</evidence>
<dbReference type="EC" id="3.1.3.5" evidence="4"/>
<feature type="binding site" evidence="4">
    <location>
        <position position="43"/>
    </location>
    <ligand>
        <name>a divalent metal cation</name>
        <dbReference type="ChEBI" id="CHEBI:60240"/>
    </ligand>
</feature>
<dbReference type="GO" id="GO:0008253">
    <property type="term" value="F:5'-nucleotidase activity"/>
    <property type="evidence" value="ECO:0007669"/>
    <property type="project" value="UniProtKB-UniRule"/>
</dbReference>
<keyword evidence="4" id="KW-0547">Nucleotide-binding</keyword>
<dbReference type="HAMAP" id="MF_00060">
    <property type="entry name" value="SurE"/>
    <property type="match status" value="1"/>
</dbReference>
<organism evidence="7 8">
    <name type="scientific">Halorussus aquaticus</name>
    <dbReference type="NCBI Taxonomy" id="2953748"/>
    <lineage>
        <taxon>Archaea</taxon>
        <taxon>Methanobacteriati</taxon>
        <taxon>Methanobacteriota</taxon>
        <taxon>Stenosarchaea group</taxon>
        <taxon>Halobacteria</taxon>
        <taxon>Halobacteriales</taxon>
        <taxon>Haladaptataceae</taxon>
        <taxon>Halorussus</taxon>
    </lineage>
</organism>
<dbReference type="Pfam" id="PF01975">
    <property type="entry name" value="SurE"/>
    <property type="match status" value="1"/>
</dbReference>
<evidence type="ECO:0000256" key="3">
    <source>
        <dbReference type="ARBA" id="ARBA00022801"/>
    </source>
</evidence>
<dbReference type="InterPro" id="IPR002828">
    <property type="entry name" value="SurE-like_Pase/nucleotidase"/>
</dbReference>
<comment type="function">
    <text evidence="4">Nucleotidase that shows phosphatase activity on nucleoside 5'-monophosphates.</text>
</comment>
<name>A0ABD5Q3F4_9EURY</name>
<dbReference type="Proteomes" id="UP001595945">
    <property type="component" value="Unassembled WGS sequence"/>
</dbReference>
<comment type="cofactor">
    <cofactor evidence="4">
        <name>a divalent metal cation</name>
        <dbReference type="ChEBI" id="CHEBI:60240"/>
    </cofactor>
    <text evidence="4">Binds 1 divalent metal cation per subunit.</text>
</comment>
<dbReference type="NCBIfam" id="TIGR00087">
    <property type="entry name" value="surE"/>
    <property type="match status" value="1"/>
</dbReference>
<dbReference type="RefSeq" id="WP_254269092.1">
    <property type="nucleotide sequence ID" value="NZ_CP100400.1"/>
</dbReference>
<evidence type="ECO:0000259" key="6">
    <source>
        <dbReference type="Pfam" id="PF01975"/>
    </source>
</evidence>
<sequence length="271" mass="28782">MSDDREILLTNDDGIDSPGIRALYDALSAVGNVTTVAPADDQSAVGRAMTYEVPVHEHELGYAVEGTPSDCVVAGLAELGPYPDIVVSGCNEGANIGAYVLGRSGTVSAAVEAAFFGVPAIAASLHVPQSEWPRDTELEEYAEVAEAVRYLVERAPDAGVFEDAEYLNVNAPLPSEGSAVEDSGGGVVDTDQRTPMVVTRPSHVYDMDATEENGVVTLHDNTWGQMEDDNLPDPEGTDRRAVYEGKISVSPLTAPHTTEHHDALDDLAEQF</sequence>
<comment type="subcellular location">
    <subcellularLocation>
        <location evidence="4">Cytoplasm</location>
    </subcellularLocation>
</comment>
<dbReference type="SUPFAM" id="SSF64167">
    <property type="entry name" value="SurE-like"/>
    <property type="match status" value="1"/>
</dbReference>
<comment type="similarity">
    <text evidence="1 4">Belongs to the SurE nucleotidase family.</text>
</comment>
<gene>
    <name evidence="4 7" type="primary">surE</name>
    <name evidence="7" type="ORF">ACFO9K_13195</name>
</gene>
<dbReference type="GO" id="GO:0000166">
    <property type="term" value="F:nucleotide binding"/>
    <property type="evidence" value="ECO:0007669"/>
    <property type="project" value="UniProtKB-KW"/>
</dbReference>
<dbReference type="PANTHER" id="PTHR30457:SF0">
    <property type="entry name" value="PHOSPHATASE, PUTATIVE (AFU_ORTHOLOGUE AFUA_4G01070)-RELATED"/>
    <property type="match status" value="1"/>
</dbReference>